<dbReference type="HOGENOM" id="CLU_667719_0_0_1"/>
<dbReference type="OrthoDB" id="5867570at2759"/>
<name>E3NJ41_CAERE</name>
<gene>
    <name evidence="2" type="ORF">CRE_23766</name>
</gene>
<evidence type="ECO:0000256" key="1">
    <source>
        <dbReference type="SAM" id="Phobius"/>
    </source>
</evidence>
<dbReference type="AlphaFoldDB" id="E3NJ41"/>
<protein>
    <submittedName>
        <fullName evidence="2">Uncharacterized protein</fullName>
    </submittedName>
</protein>
<reference evidence="2" key="1">
    <citation type="submission" date="2007-07" db="EMBL/GenBank/DDBJ databases">
        <title>PCAP assembly of the Caenorhabditis remanei genome.</title>
        <authorList>
            <consortium name="The Caenorhabditis remanei Sequencing Consortium"/>
            <person name="Wilson R.K."/>
        </authorList>
    </citation>
    <scope>NUCLEOTIDE SEQUENCE [LARGE SCALE GENOMIC DNA]</scope>
    <source>
        <strain evidence="2">PB4641</strain>
    </source>
</reference>
<feature type="transmembrane region" description="Helical" evidence="1">
    <location>
        <begin position="86"/>
        <end position="110"/>
    </location>
</feature>
<keyword evidence="1" id="KW-1133">Transmembrane helix</keyword>
<keyword evidence="3" id="KW-1185">Reference proteome</keyword>
<feature type="transmembrane region" description="Helical" evidence="1">
    <location>
        <begin position="122"/>
        <end position="144"/>
    </location>
</feature>
<accession>E3NJ41</accession>
<dbReference type="EMBL" id="DS268724">
    <property type="protein sequence ID" value="EFO99658.1"/>
    <property type="molecule type" value="Genomic_DNA"/>
</dbReference>
<dbReference type="Proteomes" id="UP000008281">
    <property type="component" value="Unassembled WGS sequence"/>
</dbReference>
<evidence type="ECO:0000313" key="2">
    <source>
        <dbReference type="EMBL" id="EFO99658.1"/>
    </source>
</evidence>
<keyword evidence="1" id="KW-0472">Membrane</keyword>
<feature type="transmembrane region" description="Helical" evidence="1">
    <location>
        <begin position="165"/>
        <end position="189"/>
    </location>
</feature>
<dbReference type="InParanoid" id="E3NJ41"/>
<sequence length="412" mass="47374">MIAQDRFVFTTSKDENVTTVVGIRDLTLGDPRRGQGANIIRFNRPSGRLSNFYRICINPGGVKNKIDPHIPVPKFMVECAQDAKKLIQFSIACIFRASVLAALNHILIFPVWSNDYELSSDILIIIVRNVVLDLIFPFITTKIGSKIGYYLSNMEYTPGNEWNKWFVTIVVIGWIFVFLCCCAFAYSVMVCLKNHGFRLEKVGKELYKVDVVGGVIQHGTNHEYRKFGEVLADFLIENEKTAVLISSYEIGHYLLDESDLCESSTSFVFDKQYFITVIENSHLKEYIPDILESEEFVYGLNVWLCLFDHKPSKEDIGTVEEEMTKLIPNPCELYNWKMNIELLAGSSDECEILWLNPQINRVNMDSNNKNEDENQKSYKELFEAIVTVEAIEKKLYETTEKILDVCIETFKF</sequence>
<evidence type="ECO:0000313" key="3">
    <source>
        <dbReference type="Proteomes" id="UP000008281"/>
    </source>
</evidence>
<organism evidence="3">
    <name type="scientific">Caenorhabditis remanei</name>
    <name type="common">Caenorhabditis vulgaris</name>
    <dbReference type="NCBI Taxonomy" id="31234"/>
    <lineage>
        <taxon>Eukaryota</taxon>
        <taxon>Metazoa</taxon>
        <taxon>Ecdysozoa</taxon>
        <taxon>Nematoda</taxon>
        <taxon>Chromadorea</taxon>
        <taxon>Rhabditida</taxon>
        <taxon>Rhabditina</taxon>
        <taxon>Rhabditomorpha</taxon>
        <taxon>Rhabditoidea</taxon>
        <taxon>Rhabditidae</taxon>
        <taxon>Peloderinae</taxon>
        <taxon>Caenorhabditis</taxon>
    </lineage>
</organism>
<proteinExistence type="predicted"/>
<keyword evidence="1" id="KW-0812">Transmembrane</keyword>